<proteinExistence type="predicted"/>
<evidence type="ECO:0000256" key="1">
    <source>
        <dbReference type="SAM" id="MobiDB-lite"/>
    </source>
</evidence>
<keyword evidence="3" id="KW-1185">Reference proteome</keyword>
<accession>A0ABQ9I262</accession>
<gene>
    <name evidence="2" type="ORF">PR048_010241</name>
</gene>
<protein>
    <submittedName>
        <fullName evidence="2">Uncharacterized protein</fullName>
    </submittedName>
</protein>
<evidence type="ECO:0000313" key="2">
    <source>
        <dbReference type="EMBL" id="KAJ8890732.1"/>
    </source>
</evidence>
<sequence>MRVIEVSMEQRRNEGGGGNGISLREPADQRHRPARFPHARIRDRPGRGLDPVGLAEGEAYHIDYDPVTRAIEMWRCLNSRIRLRSMERERVDIPRPDIESYSLAGLRDRVLHLIGWHSVGLYPGADRRMDARHAAWGVWPFFLSWLRSKTANLCQLQKLAAGSTGKLLVSSVPPPLYRLFTLYDEPGRKDGPVKEDFWIFRLRSKDDAVSGVRRANSEIRRTTDCEFWQGSGSAPTSAVPARRGRAMGLSPCRAGWRSRKSLDSHLGGRGFDSRSGHPDLLPMVSRKTLQANAGMGPKQTAMADSFPFLPQSLVPAQLAPSLITSGADEIPWLRPEKIVDRQGSTQVGKINVKSLAITIFAARADNCYYMVTSGARTQLSPRDRRPTLLVSVWSLCRGLRRE</sequence>
<comment type="caution">
    <text evidence="2">The sequence shown here is derived from an EMBL/GenBank/DDBJ whole genome shotgun (WGS) entry which is preliminary data.</text>
</comment>
<evidence type="ECO:0000313" key="3">
    <source>
        <dbReference type="Proteomes" id="UP001159363"/>
    </source>
</evidence>
<name>A0ABQ9I262_9NEOP</name>
<feature type="region of interest" description="Disordered" evidence="1">
    <location>
        <begin position="1"/>
        <end position="49"/>
    </location>
</feature>
<reference evidence="2 3" key="1">
    <citation type="submission" date="2023-02" db="EMBL/GenBank/DDBJ databases">
        <title>LHISI_Scaffold_Assembly.</title>
        <authorList>
            <person name="Stuart O.P."/>
            <person name="Cleave R."/>
            <person name="Magrath M.J.L."/>
            <person name="Mikheyev A.S."/>
        </authorList>
    </citation>
    <scope>NUCLEOTIDE SEQUENCE [LARGE SCALE GENOMIC DNA]</scope>
    <source>
        <strain evidence="2">Daus_M_001</strain>
        <tissue evidence="2">Leg muscle</tissue>
    </source>
</reference>
<dbReference type="Proteomes" id="UP001159363">
    <property type="component" value="Chromosome 3"/>
</dbReference>
<dbReference type="EMBL" id="JARBHB010000003">
    <property type="protein sequence ID" value="KAJ8890732.1"/>
    <property type="molecule type" value="Genomic_DNA"/>
</dbReference>
<organism evidence="2 3">
    <name type="scientific">Dryococelus australis</name>
    <dbReference type="NCBI Taxonomy" id="614101"/>
    <lineage>
        <taxon>Eukaryota</taxon>
        <taxon>Metazoa</taxon>
        <taxon>Ecdysozoa</taxon>
        <taxon>Arthropoda</taxon>
        <taxon>Hexapoda</taxon>
        <taxon>Insecta</taxon>
        <taxon>Pterygota</taxon>
        <taxon>Neoptera</taxon>
        <taxon>Polyneoptera</taxon>
        <taxon>Phasmatodea</taxon>
        <taxon>Verophasmatodea</taxon>
        <taxon>Anareolatae</taxon>
        <taxon>Phasmatidae</taxon>
        <taxon>Eurycanthinae</taxon>
        <taxon>Dryococelus</taxon>
    </lineage>
</organism>